<comment type="subcellular location">
    <subcellularLocation>
        <location evidence="1">Membrane</location>
        <topology evidence="1">Multi-pass membrane protein</topology>
    </subcellularLocation>
</comment>
<dbReference type="PROSITE" id="PS00217">
    <property type="entry name" value="SUGAR_TRANSPORT_2"/>
    <property type="match status" value="1"/>
</dbReference>
<dbReference type="Proteomes" id="UP000001640">
    <property type="component" value="Chromosome 6"/>
</dbReference>
<feature type="transmembrane region" description="Helical" evidence="9">
    <location>
        <begin position="241"/>
        <end position="262"/>
    </location>
</feature>
<dbReference type="InParanoid" id="G0VHB7"/>
<dbReference type="GeneID" id="96904536"/>
<dbReference type="KEGG" id="ncs:NCAS_0F04060"/>
<gene>
    <name evidence="11" type="primary">NCAS0F04060</name>
    <name evidence="11" type="ordered locus">NCAS_0F04060</name>
</gene>
<dbReference type="FunFam" id="1.20.1250.20:FF:000044">
    <property type="entry name" value="Hexose transporter Hxt3p"/>
    <property type="match status" value="1"/>
</dbReference>
<dbReference type="OrthoDB" id="4053800at2759"/>
<feature type="transmembrane region" description="Helical" evidence="9">
    <location>
        <begin position="362"/>
        <end position="381"/>
    </location>
</feature>
<feature type="transmembrane region" description="Helical" evidence="9">
    <location>
        <begin position="426"/>
        <end position="444"/>
    </location>
</feature>
<feature type="transmembrane region" description="Helical" evidence="9">
    <location>
        <begin position="6"/>
        <end position="29"/>
    </location>
</feature>
<name>G0VHB7_NAUCA</name>
<evidence type="ECO:0000256" key="7">
    <source>
        <dbReference type="ARBA" id="ARBA00023136"/>
    </source>
</evidence>
<evidence type="ECO:0000256" key="4">
    <source>
        <dbReference type="ARBA" id="ARBA00022597"/>
    </source>
</evidence>
<dbReference type="Gene3D" id="1.20.1250.20">
    <property type="entry name" value="MFS general substrate transporter like domains"/>
    <property type="match status" value="1"/>
</dbReference>
<feature type="transmembrane region" description="Helical" evidence="9">
    <location>
        <begin position="504"/>
        <end position="526"/>
    </location>
</feature>
<dbReference type="GO" id="GO:0005886">
    <property type="term" value="C:plasma membrane"/>
    <property type="evidence" value="ECO:0007669"/>
    <property type="project" value="TreeGrafter"/>
</dbReference>
<feature type="transmembrane region" description="Helical" evidence="9">
    <location>
        <begin position="154"/>
        <end position="174"/>
    </location>
</feature>
<evidence type="ECO:0000313" key="11">
    <source>
        <dbReference type="EMBL" id="CCC70890.1"/>
    </source>
</evidence>
<dbReference type="PANTHER" id="PTHR48022:SF75">
    <property type="entry name" value="GALACTOSE TRANSPORTER-RELATED"/>
    <property type="match status" value="1"/>
</dbReference>
<feature type="transmembrane region" description="Helical" evidence="9">
    <location>
        <begin position="274"/>
        <end position="293"/>
    </location>
</feature>
<keyword evidence="7 9" id="KW-0472">Membrane</keyword>
<keyword evidence="4" id="KW-0762">Sugar transport</keyword>
<feature type="transmembrane region" description="Helical" evidence="9">
    <location>
        <begin position="532"/>
        <end position="553"/>
    </location>
</feature>
<dbReference type="RefSeq" id="XP_003677243.1">
    <property type="nucleotide sequence ID" value="XM_003677195.1"/>
</dbReference>
<feature type="transmembrane region" description="Helical" evidence="9">
    <location>
        <begin position="181"/>
        <end position="201"/>
    </location>
</feature>
<dbReference type="InterPro" id="IPR036259">
    <property type="entry name" value="MFS_trans_sf"/>
</dbReference>
<dbReference type="PROSITE" id="PS00216">
    <property type="entry name" value="SUGAR_TRANSPORT_1"/>
    <property type="match status" value="1"/>
</dbReference>
<feature type="transmembrane region" description="Helical" evidence="9">
    <location>
        <begin position="464"/>
        <end position="492"/>
    </location>
</feature>
<dbReference type="AlphaFoldDB" id="G0VHB7"/>
<dbReference type="GO" id="GO:0005351">
    <property type="term" value="F:carbohydrate:proton symporter activity"/>
    <property type="evidence" value="ECO:0007669"/>
    <property type="project" value="TreeGrafter"/>
</dbReference>
<feature type="transmembrane region" description="Helical" evidence="9">
    <location>
        <begin position="401"/>
        <end position="419"/>
    </location>
</feature>
<keyword evidence="12" id="KW-1185">Reference proteome</keyword>
<evidence type="ECO:0000313" key="12">
    <source>
        <dbReference type="Proteomes" id="UP000001640"/>
    </source>
</evidence>
<evidence type="ECO:0000256" key="5">
    <source>
        <dbReference type="ARBA" id="ARBA00022692"/>
    </source>
</evidence>
<feature type="transmembrane region" description="Helical" evidence="9">
    <location>
        <begin position="98"/>
        <end position="118"/>
    </location>
</feature>
<evidence type="ECO:0000256" key="1">
    <source>
        <dbReference type="ARBA" id="ARBA00004141"/>
    </source>
</evidence>
<evidence type="ECO:0000256" key="3">
    <source>
        <dbReference type="ARBA" id="ARBA00022448"/>
    </source>
</evidence>
<comment type="similarity">
    <text evidence="2 8">Belongs to the major facilitator superfamily. Sugar transporter (TC 2.A.1.1) family.</text>
</comment>
<dbReference type="EMBL" id="HE576757">
    <property type="protein sequence ID" value="CCC70890.1"/>
    <property type="molecule type" value="Genomic_DNA"/>
</dbReference>
<accession>G0VHB7</accession>
<dbReference type="InterPro" id="IPR020846">
    <property type="entry name" value="MFS_dom"/>
</dbReference>
<evidence type="ECO:0000256" key="9">
    <source>
        <dbReference type="SAM" id="Phobius"/>
    </source>
</evidence>
<reference key="2">
    <citation type="submission" date="2011-08" db="EMBL/GenBank/DDBJ databases">
        <title>Genome sequence of Naumovozyma castellii.</title>
        <authorList>
            <person name="Gordon J.L."/>
            <person name="Armisen D."/>
            <person name="Proux-Wera E."/>
            <person name="OhEigeartaigh S.S."/>
            <person name="Byrne K.P."/>
            <person name="Wolfe K.H."/>
        </authorList>
    </citation>
    <scope>NUCLEOTIDE SEQUENCE</scope>
    <source>
        <strain>Type strain:CBS 4309</strain>
    </source>
</reference>
<dbReference type="Pfam" id="PF00083">
    <property type="entry name" value="Sugar_tr"/>
    <property type="match status" value="1"/>
</dbReference>
<evidence type="ECO:0000259" key="10">
    <source>
        <dbReference type="PROSITE" id="PS50850"/>
    </source>
</evidence>
<dbReference type="PROSITE" id="PS50850">
    <property type="entry name" value="MFS"/>
    <property type="match status" value="1"/>
</dbReference>
<feature type="transmembrane region" description="Helical" evidence="9">
    <location>
        <begin position="207"/>
        <end position="229"/>
    </location>
</feature>
<reference evidence="11 12" key="1">
    <citation type="journal article" date="2011" name="Proc. Natl. Acad. Sci. U.S.A.">
        <title>Evolutionary erosion of yeast sex chromosomes by mating-type switching accidents.</title>
        <authorList>
            <person name="Gordon J.L."/>
            <person name="Armisen D."/>
            <person name="Proux-Wera E."/>
            <person name="Oheigeartaigh S.S."/>
            <person name="Byrne K.P."/>
            <person name="Wolfe K.H."/>
        </authorList>
    </citation>
    <scope>NUCLEOTIDE SEQUENCE [LARGE SCALE GENOMIC DNA]</scope>
    <source>
        <strain evidence="12">ATCC 76901 / BCRC 22586 / CBS 4309 / NBRC 1992 / NRRL Y-12630</strain>
    </source>
</reference>
<dbReference type="HOGENOM" id="CLU_001265_30_1_1"/>
<dbReference type="CDD" id="cd17356">
    <property type="entry name" value="MFS_HXT"/>
    <property type="match status" value="1"/>
</dbReference>
<dbReference type="SUPFAM" id="SSF103473">
    <property type="entry name" value="MFS general substrate transporter"/>
    <property type="match status" value="1"/>
</dbReference>
<dbReference type="PANTHER" id="PTHR48022">
    <property type="entry name" value="PLASTIDIC GLUCOSE TRANSPORTER 4"/>
    <property type="match status" value="1"/>
</dbReference>
<organism evidence="11 12">
    <name type="scientific">Naumovozyma castellii</name>
    <name type="common">Yeast</name>
    <name type="synonym">Saccharomyces castellii</name>
    <dbReference type="NCBI Taxonomy" id="27288"/>
    <lineage>
        <taxon>Eukaryota</taxon>
        <taxon>Fungi</taxon>
        <taxon>Dikarya</taxon>
        <taxon>Ascomycota</taxon>
        <taxon>Saccharomycotina</taxon>
        <taxon>Saccharomycetes</taxon>
        <taxon>Saccharomycetales</taxon>
        <taxon>Saccharomycetaceae</taxon>
        <taxon>Naumovozyma</taxon>
    </lineage>
</organism>
<sequence length="610" mass="68047">MYKSRLFSLLGSYSCLSSSVLLYNFFLLINQKQSLTYKSSITMSEVAENIASPEVPQTSGSQSVLSDNSVKAENESFKENSEDANEVVVEIPKKPASAYVTISIFCCMIGFGGFISGWDTGTIGGFLAHPDYLRRFGQHHKNGTHYFSNVRTGLVVSIFNIGGLFGCLILGDLANRIGRKMALVAVVVIFMVGIIIQIASIDKWYQYFIGRIISGLGVGAISIFSPMLLSEVAPKHLRGTLGSMYQLMVTAGIFLGDCTNYGTKNYDNSVQWRVPLGLSFAWCLFMIAAMFFVPESPRYLVEVGKIEEAKRSIATSNKVSMDDPAVQAEVDLISSGVEAERLAGNASWGELFSTKGKNIQRLFMCCMLQCLQQLTGCNYFFYYGTVIFQAVGMKDSYQTAIVFGIVNFASTFVALYVVDRFGRRKCLMWGAAAMVCCYVVYASVGVTRLYPDGIKHKDTNSSKGAGNCMICFSCFFIFSFACTWAPICWVVVSESFPLRIKPKGMALANGCNWFWNFLISFFTPFITGAINFYYGYVFMGCMVFAYFYVFFFVPEMKGLTLEEVNELWEDGVLPWKSPDWVPSSRRGADVDMDAFQKDDKPLFKKMFGRK</sequence>
<dbReference type="InterPro" id="IPR005829">
    <property type="entry name" value="Sugar_transporter_CS"/>
</dbReference>
<feature type="domain" description="Major facilitator superfamily (MFS) profile" evidence="10">
    <location>
        <begin position="105"/>
        <end position="557"/>
    </location>
</feature>
<evidence type="ECO:0000256" key="8">
    <source>
        <dbReference type="RuleBase" id="RU003346"/>
    </source>
</evidence>
<dbReference type="NCBIfam" id="TIGR00879">
    <property type="entry name" value="SP"/>
    <property type="match status" value="1"/>
</dbReference>
<protein>
    <recommendedName>
        <fullName evidence="10">Major facilitator superfamily (MFS) profile domain-containing protein</fullName>
    </recommendedName>
</protein>
<evidence type="ECO:0000256" key="2">
    <source>
        <dbReference type="ARBA" id="ARBA00010992"/>
    </source>
</evidence>
<keyword evidence="3 8" id="KW-0813">Transport</keyword>
<keyword evidence="5 9" id="KW-0812">Transmembrane</keyword>
<dbReference type="InterPro" id="IPR003663">
    <property type="entry name" value="Sugar/inositol_transpt"/>
</dbReference>
<dbReference type="eggNOG" id="KOG0254">
    <property type="taxonomic scope" value="Eukaryota"/>
</dbReference>
<dbReference type="PRINTS" id="PR00171">
    <property type="entry name" value="SUGRTRNSPORT"/>
</dbReference>
<dbReference type="GO" id="GO:0055056">
    <property type="term" value="F:D-glucose transmembrane transporter activity"/>
    <property type="evidence" value="ECO:0007669"/>
    <property type="project" value="UniProtKB-ARBA"/>
</dbReference>
<dbReference type="InterPro" id="IPR005828">
    <property type="entry name" value="MFS_sugar_transport-like"/>
</dbReference>
<proteinExistence type="inferred from homology"/>
<keyword evidence="6 9" id="KW-1133">Transmembrane helix</keyword>
<dbReference type="InterPro" id="IPR050360">
    <property type="entry name" value="MFS_Sugar_Transporters"/>
</dbReference>
<evidence type="ECO:0000256" key="6">
    <source>
        <dbReference type="ARBA" id="ARBA00022989"/>
    </source>
</evidence>